<evidence type="ECO:0000256" key="8">
    <source>
        <dbReference type="ARBA" id="ARBA00023002"/>
    </source>
</evidence>
<dbReference type="EMBL" id="LN483332">
    <property type="protein sequence ID" value="CED85372.1"/>
    <property type="molecule type" value="Genomic_DNA"/>
</dbReference>
<name>A0A0F7ST72_PHARH</name>
<sequence>MVLTLPVDHQDTDESDPIQIFYATETGTSQDIAFSVYRHLRLHHLPSVTPLSFSEFDPVSLPLLSGPVLFIVSTTGNGEPTRDIRSLWSMLMRKDLPEDVLDEVRFSVFGLGDSGYERFNWAGKILRRRLLALGAEELIRDKEWWGDERSSGGRILTPEFYPSSLPPDPLPPTHLFPPTMRASLGPLSDLSSRTQSIDLSNDWPGRDAYGQTNLPDDGEGWMPGKLVRFDRMTDEDWPQDVRQVEIDTEPGLIYSPGSIVQLVPSNPPSSVDRFLALQPHLPSPSTLLTYQAEPTPNSGSADLQSVNSPSSHLKDLTFTLYALLRDHLDLTAVPRRSFFLWLRLFATDPREVERLDEFLDVNEGGDDIYDYSTKPRRMLLEVLSDFKGIKIPLDYLPEVLGRIRRREFSIAGSSTTHPGKIQLCIAMVNYKTSLKVPRAGLLTSWLRSLPLGSSCPIRVVSGTMTVPQNPKVPIILVGPGTGVAPLRAFLEHRLLEKAYDNTLYFGCRSLSKDYLYESDWMRMEKAGGLRLRVAASRDQEDKIYVQHLIKQDAHILYTKLTEENAHVYISGSSNAMPRAVRAALLFCLMEIGKMTEDEGKRYMEQMEEEGRLCEECWS</sequence>
<dbReference type="InterPro" id="IPR017938">
    <property type="entry name" value="Riboflavin_synthase-like_b-brl"/>
</dbReference>
<dbReference type="PROSITE" id="PS50902">
    <property type="entry name" value="FLAVODOXIN_LIKE"/>
    <property type="match status" value="1"/>
</dbReference>
<keyword evidence="3" id="KW-0963">Cytoplasm</keyword>
<keyword evidence="8" id="KW-0560">Oxidoreductase</keyword>
<evidence type="ECO:0000256" key="2">
    <source>
        <dbReference type="ARBA" id="ARBA00001974"/>
    </source>
</evidence>
<reference evidence="12" key="1">
    <citation type="submission" date="2014-08" db="EMBL/GenBank/DDBJ databases">
        <authorList>
            <person name="Sharma Rahul"/>
            <person name="Thines Marco"/>
        </authorList>
    </citation>
    <scope>NUCLEOTIDE SEQUENCE</scope>
</reference>
<protein>
    <submittedName>
        <fullName evidence="12">NADP-dependent flavoprotein reductase</fullName>
    </submittedName>
</protein>
<evidence type="ECO:0000259" key="10">
    <source>
        <dbReference type="PROSITE" id="PS50902"/>
    </source>
</evidence>
<dbReference type="InterPro" id="IPR008254">
    <property type="entry name" value="Flavodoxin/NO_synth"/>
</dbReference>
<dbReference type="InterPro" id="IPR017927">
    <property type="entry name" value="FAD-bd_FR_type"/>
</dbReference>
<comment type="cofactor">
    <cofactor evidence="2">
        <name>FAD</name>
        <dbReference type="ChEBI" id="CHEBI:57692"/>
    </cofactor>
</comment>
<dbReference type="PANTHER" id="PTHR19384">
    <property type="entry name" value="NITRIC OXIDE SYNTHASE-RELATED"/>
    <property type="match status" value="1"/>
</dbReference>
<dbReference type="Pfam" id="PF00258">
    <property type="entry name" value="Flavodoxin_1"/>
    <property type="match status" value="1"/>
</dbReference>
<dbReference type="Gene3D" id="3.40.50.360">
    <property type="match status" value="1"/>
</dbReference>
<keyword evidence="6" id="KW-0274">FAD</keyword>
<proteinExistence type="predicted"/>
<evidence type="ECO:0000256" key="5">
    <source>
        <dbReference type="ARBA" id="ARBA00022643"/>
    </source>
</evidence>
<dbReference type="FunFam" id="3.40.50.80:FF:000030">
    <property type="entry name" value="NADPH-dependent diflavin oxidoreductase 1"/>
    <property type="match status" value="1"/>
</dbReference>
<evidence type="ECO:0000256" key="3">
    <source>
        <dbReference type="ARBA" id="ARBA00022490"/>
    </source>
</evidence>
<organism evidence="12">
    <name type="scientific">Phaffia rhodozyma</name>
    <name type="common">Yeast</name>
    <name type="synonym">Xanthophyllomyces dendrorhous</name>
    <dbReference type="NCBI Taxonomy" id="264483"/>
    <lineage>
        <taxon>Eukaryota</taxon>
        <taxon>Fungi</taxon>
        <taxon>Dikarya</taxon>
        <taxon>Basidiomycota</taxon>
        <taxon>Agaricomycotina</taxon>
        <taxon>Tremellomycetes</taxon>
        <taxon>Cystofilobasidiales</taxon>
        <taxon>Mrakiaceae</taxon>
        <taxon>Phaffia</taxon>
    </lineage>
</organism>
<evidence type="ECO:0000256" key="1">
    <source>
        <dbReference type="ARBA" id="ARBA00001917"/>
    </source>
</evidence>
<dbReference type="Gene3D" id="2.40.30.10">
    <property type="entry name" value="Translation factors"/>
    <property type="match status" value="1"/>
</dbReference>
<dbReference type="SUPFAM" id="SSF52343">
    <property type="entry name" value="Ferredoxin reductase-like, C-terminal NADP-linked domain"/>
    <property type="match status" value="1"/>
</dbReference>
<dbReference type="InterPro" id="IPR001709">
    <property type="entry name" value="Flavoprot_Pyr_Nucl_cyt_Rdtase"/>
</dbReference>
<dbReference type="Gene3D" id="3.40.50.80">
    <property type="entry name" value="Nucleotide-binding domain of ferredoxin-NADP reductase (FNR) module"/>
    <property type="match status" value="1"/>
</dbReference>
<evidence type="ECO:0000259" key="11">
    <source>
        <dbReference type="PROSITE" id="PS51384"/>
    </source>
</evidence>
<dbReference type="GO" id="GO:0005829">
    <property type="term" value="C:cytosol"/>
    <property type="evidence" value="ECO:0007669"/>
    <property type="project" value="TreeGrafter"/>
</dbReference>
<dbReference type="GO" id="GO:0016491">
    <property type="term" value="F:oxidoreductase activity"/>
    <property type="evidence" value="ECO:0007669"/>
    <property type="project" value="UniProtKB-KW"/>
</dbReference>
<dbReference type="Pfam" id="PF00667">
    <property type="entry name" value="FAD_binding_1"/>
    <property type="match status" value="1"/>
</dbReference>
<dbReference type="InterPro" id="IPR001433">
    <property type="entry name" value="OxRdtase_FAD/NAD-bd"/>
</dbReference>
<dbReference type="PANTHER" id="PTHR19384:SF10">
    <property type="entry name" value="NADPH-DEPENDENT DIFLAVIN OXIDOREDUCTASE 1"/>
    <property type="match status" value="1"/>
</dbReference>
<evidence type="ECO:0000256" key="7">
    <source>
        <dbReference type="ARBA" id="ARBA00022857"/>
    </source>
</evidence>
<dbReference type="InterPro" id="IPR003097">
    <property type="entry name" value="CysJ-like_FAD-binding"/>
</dbReference>
<evidence type="ECO:0000256" key="9">
    <source>
        <dbReference type="SAM" id="MobiDB-lite"/>
    </source>
</evidence>
<keyword evidence="5" id="KW-0288">FMN</keyword>
<keyword evidence="4" id="KW-0285">Flavoprotein</keyword>
<feature type="region of interest" description="Disordered" evidence="9">
    <location>
        <begin position="198"/>
        <end position="221"/>
    </location>
</feature>
<dbReference type="InterPro" id="IPR039261">
    <property type="entry name" value="FNR_nucleotide-bd"/>
</dbReference>
<comment type="cofactor">
    <cofactor evidence="1">
        <name>FMN</name>
        <dbReference type="ChEBI" id="CHEBI:58210"/>
    </cofactor>
</comment>
<dbReference type="PRINTS" id="PR00369">
    <property type="entry name" value="FLAVODOXIN"/>
</dbReference>
<dbReference type="GO" id="GO:0010181">
    <property type="term" value="F:FMN binding"/>
    <property type="evidence" value="ECO:0007669"/>
    <property type="project" value="InterPro"/>
</dbReference>
<dbReference type="PROSITE" id="PS51384">
    <property type="entry name" value="FAD_FR"/>
    <property type="match status" value="1"/>
</dbReference>
<dbReference type="InterPro" id="IPR001094">
    <property type="entry name" value="Flavdoxin-like"/>
</dbReference>
<dbReference type="InterPro" id="IPR023173">
    <property type="entry name" value="NADPH_Cyt_P450_Rdtase_alpha"/>
</dbReference>
<evidence type="ECO:0000256" key="4">
    <source>
        <dbReference type="ARBA" id="ARBA00022630"/>
    </source>
</evidence>
<feature type="domain" description="Flavodoxin-like" evidence="10">
    <location>
        <begin position="18"/>
        <end position="166"/>
    </location>
</feature>
<keyword evidence="7" id="KW-0521">NADP</keyword>
<dbReference type="InterPro" id="IPR029039">
    <property type="entry name" value="Flavoprotein-like_sf"/>
</dbReference>
<dbReference type="SUPFAM" id="SSF52218">
    <property type="entry name" value="Flavoproteins"/>
    <property type="match status" value="1"/>
</dbReference>
<dbReference type="SUPFAM" id="SSF63380">
    <property type="entry name" value="Riboflavin synthase domain-like"/>
    <property type="match status" value="1"/>
</dbReference>
<evidence type="ECO:0000256" key="6">
    <source>
        <dbReference type="ARBA" id="ARBA00022827"/>
    </source>
</evidence>
<dbReference type="Gene3D" id="1.20.990.10">
    <property type="entry name" value="NADPH-cytochrome p450 Reductase, Chain A, domain 3"/>
    <property type="match status" value="1"/>
</dbReference>
<dbReference type="AlphaFoldDB" id="A0A0F7ST72"/>
<feature type="domain" description="FAD-binding FR-type" evidence="11">
    <location>
        <begin position="219"/>
        <end position="467"/>
    </location>
</feature>
<evidence type="ECO:0000313" key="12">
    <source>
        <dbReference type="EMBL" id="CED85372.1"/>
    </source>
</evidence>
<accession>A0A0F7ST72</accession>
<dbReference type="PRINTS" id="PR00371">
    <property type="entry name" value="FPNCR"/>
</dbReference>
<dbReference type="Pfam" id="PF00175">
    <property type="entry name" value="NAD_binding_1"/>
    <property type="match status" value="1"/>
</dbReference>
<dbReference type="GO" id="GO:0050660">
    <property type="term" value="F:flavin adenine dinucleotide binding"/>
    <property type="evidence" value="ECO:0007669"/>
    <property type="project" value="TreeGrafter"/>
</dbReference>